<dbReference type="Gramene" id="PVH66489">
    <property type="protein sequence ID" value="PVH66489"/>
    <property type="gene ID" value="PAHAL_1G262000"/>
</dbReference>
<evidence type="ECO:0000313" key="2">
    <source>
        <dbReference type="EMBL" id="PVH66489.1"/>
    </source>
</evidence>
<evidence type="ECO:0000256" key="1">
    <source>
        <dbReference type="SAM" id="MobiDB-lite"/>
    </source>
</evidence>
<feature type="region of interest" description="Disordered" evidence="1">
    <location>
        <begin position="1"/>
        <end position="126"/>
    </location>
</feature>
<name>A0A2T8KWI3_9POAL</name>
<gene>
    <name evidence="2" type="ORF">PAHAL_1G262000</name>
</gene>
<feature type="compositionally biased region" description="Basic residues" evidence="1">
    <location>
        <begin position="26"/>
        <end position="38"/>
    </location>
</feature>
<sequence length="126" mass="13189">MRRRRDSRKLGPAASVHRGPRTSVGQRRRRGFPLRKVARTAAGASGGGRQGRSGGGVEDGARTATAAEARARGSNTEDGAGAEAWARTAGAGTSSRGMSDGGRPERRNGEEEEIRMGENGGRKMSK</sequence>
<dbReference type="Proteomes" id="UP000243499">
    <property type="component" value="Chromosome 1"/>
</dbReference>
<dbReference type="EMBL" id="CM008046">
    <property type="protein sequence ID" value="PVH66489.1"/>
    <property type="molecule type" value="Genomic_DNA"/>
</dbReference>
<organism evidence="2">
    <name type="scientific">Panicum hallii</name>
    <dbReference type="NCBI Taxonomy" id="206008"/>
    <lineage>
        <taxon>Eukaryota</taxon>
        <taxon>Viridiplantae</taxon>
        <taxon>Streptophyta</taxon>
        <taxon>Embryophyta</taxon>
        <taxon>Tracheophyta</taxon>
        <taxon>Spermatophyta</taxon>
        <taxon>Magnoliopsida</taxon>
        <taxon>Liliopsida</taxon>
        <taxon>Poales</taxon>
        <taxon>Poaceae</taxon>
        <taxon>PACMAD clade</taxon>
        <taxon>Panicoideae</taxon>
        <taxon>Panicodae</taxon>
        <taxon>Paniceae</taxon>
        <taxon>Panicinae</taxon>
        <taxon>Panicum</taxon>
        <taxon>Panicum sect. Panicum</taxon>
    </lineage>
</organism>
<dbReference type="AlphaFoldDB" id="A0A2T8KWI3"/>
<feature type="compositionally biased region" description="Gly residues" evidence="1">
    <location>
        <begin position="44"/>
        <end position="58"/>
    </location>
</feature>
<protein>
    <submittedName>
        <fullName evidence="2">Uncharacterized protein</fullName>
    </submittedName>
</protein>
<accession>A0A2T8KWI3</accession>
<feature type="compositionally biased region" description="Low complexity" evidence="1">
    <location>
        <begin position="79"/>
        <end position="92"/>
    </location>
</feature>
<proteinExistence type="predicted"/>
<reference evidence="2" key="1">
    <citation type="submission" date="2018-04" db="EMBL/GenBank/DDBJ databases">
        <title>WGS assembly of Panicum hallii.</title>
        <authorList>
            <person name="Lovell J."/>
            <person name="Jenkins J."/>
            <person name="Lowry D."/>
            <person name="Mamidi S."/>
            <person name="Sreedasyam A."/>
            <person name="Weng X."/>
            <person name="Barry K."/>
            <person name="Bonette J."/>
            <person name="Campitelli B."/>
            <person name="Daum C."/>
            <person name="Gordon S."/>
            <person name="Gould B."/>
            <person name="Lipzen A."/>
            <person name="Macqueen A."/>
            <person name="Palacio-Mejia J."/>
            <person name="Plott C."/>
            <person name="Shakirov E."/>
            <person name="Shu S."/>
            <person name="Yoshinaga Y."/>
            <person name="Zane M."/>
            <person name="Rokhsar D."/>
            <person name="Grimwood J."/>
            <person name="Schmutz J."/>
            <person name="Juenger T."/>
        </authorList>
    </citation>
    <scope>NUCLEOTIDE SEQUENCE [LARGE SCALE GENOMIC DNA]</scope>
    <source>
        <strain evidence="2">FIL2</strain>
    </source>
</reference>